<evidence type="ECO:0000313" key="9">
    <source>
        <dbReference type="EMBL" id="ADG96778.1"/>
    </source>
</evidence>
<dbReference type="PANTHER" id="PTHR33406:SF6">
    <property type="entry name" value="MEMBRANE PROTEIN YDGH-RELATED"/>
    <property type="match status" value="1"/>
</dbReference>
<accession>D6ZB19</accession>
<evidence type="ECO:0000256" key="4">
    <source>
        <dbReference type="ARBA" id="ARBA00022692"/>
    </source>
</evidence>
<feature type="transmembrane region" description="Helical" evidence="7">
    <location>
        <begin position="249"/>
        <end position="272"/>
    </location>
</feature>
<evidence type="ECO:0000256" key="6">
    <source>
        <dbReference type="ARBA" id="ARBA00023136"/>
    </source>
</evidence>
<feature type="transmembrane region" description="Helical" evidence="7">
    <location>
        <begin position="17"/>
        <end position="37"/>
    </location>
</feature>
<dbReference type="NCBIfam" id="TIGR00833">
    <property type="entry name" value="actII"/>
    <property type="match status" value="1"/>
</dbReference>
<keyword evidence="4 7" id="KW-0812">Transmembrane</keyword>
<dbReference type="PANTHER" id="PTHR33406">
    <property type="entry name" value="MEMBRANE PROTEIN MJ1562-RELATED"/>
    <property type="match status" value="1"/>
</dbReference>
<dbReference type="AlphaFoldDB" id="D6ZB19"/>
<dbReference type="RefSeq" id="WP_013137234.1">
    <property type="nucleotide sequence ID" value="NC_014168.1"/>
</dbReference>
<feature type="transmembrane region" description="Helical" evidence="7">
    <location>
        <begin position="292"/>
        <end position="316"/>
    </location>
</feature>
<dbReference type="Pfam" id="PF03176">
    <property type="entry name" value="MMPL"/>
    <property type="match status" value="2"/>
</dbReference>
<sequence>MNGNPQPRPLLARAMRALAAPVILGWLLLTIALNLLVPQIEAVGRANSLPSAPQDAPSVMAAKKMGAAFGEFRSDSAVMVLIEGRDTLGEAARRYDEDLVARLRQDTKHVEHVQDFWGDRITAAGAQSSDGKAAYTQVNLAGDQGTPLGNESVRAVRRIAAETPPPDGVSVYVTGQAALSADMSDAGDKSMILMMAVTIAVIAIMLLVVYRSISTVLLILFMVFVEMGAARGVVAVVGDQRLIGFSTFAVSLLTALAIAAGTDYAIFLVGRYHESRNRGESPEDAYDATLRGVPHVILGSGLTVAGATFCLYFTRLTYFKALAIPSSAGLLVVLAAALTLGPAVLWLCARFGLLEPKRPANTRRWRKIGAVVARWPGPVLAGTAAAAIIGMLGLAGYETTYNDRFYIPADEPANTGYEAAEHHFSAARMNPDILMVQADHDMRNPSDMILLDRIAKNVFRAPGVAMVQSITRPLGSPIEHSSIPFQVSMQTVPITENLQFMHDRMADMLTMADQIGDMTAVMGRMQQLVQRMAATTDSMAGGMAAMNTTVEEMRDRIADFEEILTPVRDDTSWEQHCDGIPVCWSVRSAFEALDGVDRFTEPLAGLLHDIGDMNTTIRQLAAQLPTMIEVAQSMRSTILVMHSSFAGLLDQMGRMTDTATAMGRAFDSSKSDDYFYLPPEAFQNPDFQRGLTLFLSPDGAAARFIITHDNDPATPEGVSHVDAERQAARDAVRGTPLAGAQLFLSGTAATFKDIQKGSFYDLLIAGVAAITLILIVMLVVTRALIASLVIVGTVLLSLGASFGLSVLLWQHILGIKLHWIVLAFSVIILLAVGSDYNLLVVSRFKEELGAGMRTGLVRAMGATGGVVTAAGLVFAVTMGSMATSSLRMIGQGGATIGLGLLFDTLVVRSFMTPAIASLLGRWFWWPLNIPARPRRGS</sequence>
<reference evidence="9 10" key="1">
    <citation type="journal article" date="2010" name="Stand. Genomic Sci.">
        <title>Complete genome sequence of Segniliparus rotundus type strain (CDC 1076).</title>
        <authorList>
            <person name="Sikorski J."/>
            <person name="Lapidus A."/>
            <person name="Copeland A."/>
            <person name="Misra M."/>
            <person name="Glavina Del Rio T."/>
            <person name="Nolan M."/>
            <person name="Lucas S."/>
            <person name="Chen F."/>
            <person name="Tice H."/>
            <person name="Cheng J.F."/>
            <person name="Jando M."/>
            <person name="Schneider S."/>
            <person name="Bruce D."/>
            <person name="Goodwin L."/>
            <person name="Pitluck S."/>
            <person name="Liolios K."/>
            <person name="Mikhailova N."/>
            <person name="Pati A."/>
            <person name="Ivanova N."/>
            <person name="Mavromatis K."/>
            <person name="Chen A."/>
            <person name="Palaniappan K."/>
            <person name="Chertkov O."/>
            <person name="Land M."/>
            <person name="Hauser L."/>
            <person name="Chang Y.J."/>
            <person name="Jeffries C.D."/>
            <person name="Brettin T."/>
            <person name="Detter J.C."/>
            <person name="Han C."/>
            <person name="Rohde M."/>
            <person name="Goker M."/>
            <person name="Bristow J."/>
            <person name="Eisen J.A."/>
            <person name="Markowitz V."/>
            <person name="Hugenholtz P."/>
            <person name="Kyrpides N.C."/>
            <person name="Klenk H.P."/>
        </authorList>
    </citation>
    <scope>NUCLEOTIDE SEQUENCE [LARGE SCALE GENOMIC DNA]</scope>
    <source>
        <strain evidence="10">ATCC BAA-972 / CDC 1076 / CIP 108378 / DSM 44985 / JCM 13578</strain>
    </source>
</reference>
<evidence type="ECO:0000256" key="3">
    <source>
        <dbReference type="ARBA" id="ARBA00022475"/>
    </source>
</evidence>
<feature type="transmembrane region" description="Helical" evidence="7">
    <location>
        <begin position="819"/>
        <end position="839"/>
    </location>
</feature>
<evidence type="ECO:0000256" key="7">
    <source>
        <dbReference type="SAM" id="Phobius"/>
    </source>
</evidence>
<feature type="transmembrane region" description="Helical" evidence="7">
    <location>
        <begin position="191"/>
        <end position="210"/>
    </location>
</feature>
<dbReference type="HOGENOM" id="CLU_005108_3_2_11"/>
<comment type="similarity">
    <text evidence="2">Belongs to the resistance-nodulation-cell division (RND) (TC 2.A.6) family. MmpL subfamily.</text>
</comment>
<feature type="transmembrane region" description="Helical" evidence="7">
    <location>
        <begin position="759"/>
        <end position="779"/>
    </location>
</feature>
<dbReference type="eggNOG" id="COG1033">
    <property type="taxonomic scope" value="Bacteria"/>
</dbReference>
<dbReference type="Proteomes" id="UP000002247">
    <property type="component" value="Chromosome"/>
</dbReference>
<evidence type="ECO:0000259" key="8">
    <source>
        <dbReference type="Pfam" id="PF03176"/>
    </source>
</evidence>
<keyword evidence="3" id="KW-1003">Cell membrane</keyword>
<dbReference type="InterPro" id="IPR004869">
    <property type="entry name" value="MMPL_dom"/>
</dbReference>
<dbReference type="Gene3D" id="1.20.1640.10">
    <property type="entry name" value="Multidrug efflux transporter AcrB transmembrane domain"/>
    <property type="match status" value="2"/>
</dbReference>
<dbReference type="GO" id="GO:0005886">
    <property type="term" value="C:plasma membrane"/>
    <property type="evidence" value="ECO:0007669"/>
    <property type="project" value="UniProtKB-SubCell"/>
</dbReference>
<keyword evidence="6 7" id="KW-0472">Membrane</keyword>
<evidence type="ECO:0000256" key="2">
    <source>
        <dbReference type="ARBA" id="ARBA00010157"/>
    </source>
</evidence>
<feature type="transmembrane region" description="Helical" evidence="7">
    <location>
        <begin position="900"/>
        <end position="924"/>
    </location>
</feature>
<feature type="domain" description="Membrane transport protein MMPL" evidence="8">
    <location>
        <begin position="600"/>
        <end position="928"/>
    </location>
</feature>
<feature type="domain" description="Membrane transport protein MMPL" evidence="8">
    <location>
        <begin position="52"/>
        <end position="379"/>
    </location>
</feature>
<feature type="transmembrane region" description="Helical" evidence="7">
    <location>
        <begin position="785"/>
        <end position="807"/>
    </location>
</feature>
<feature type="transmembrane region" description="Helical" evidence="7">
    <location>
        <begin position="859"/>
        <end position="879"/>
    </location>
</feature>
<feature type="transmembrane region" description="Helical" evidence="7">
    <location>
        <begin position="216"/>
        <end position="237"/>
    </location>
</feature>
<dbReference type="InterPro" id="IPR050545">
    <property type="entry name" value="Mycobact_MmpL"/>
</dbReference>
<keyword evidence="10" id="KW-1185">Reference proteome</keyword>
<evidence type="ECO:0000256" key="5">
    <source>
        <dbReference type="ARBA" id="ARBA00022989"/>
    </source>
</evidence>
<dbReference type="OrthoDB" id="2365435at2"/>
<feature type="transmembrane region" description="Helical" evidence="7">
    <location>
        <begin position="373"/>
        <end position="397"/>
    </location>
</feature>
<dbReference type="eggNOG" id="COG2409">
    <property type="taxonomic scope" value="Bacteria"/>
</dbReference>
<dbReference type="InterPro" id="IPR004707">
    <property type="entry name" value="MmpL_fam"/>
</dbReference>
<organism evidence="9 10">
    <name type="scientific">Segniliparus rotundus (strain ATCC BAA-972 / CDC 1076 / CIP 108378 / DSM 44985 / JCM 13578)</name>
    <dbReference type="NCBI Taxonomy" id="640132"/>
    <lineage>
        <taxon>Bacteria</taxon>
        <taxon>Bacillati</taxon>
        <taxon>Actinomycetota</taxon>
        <taxon>Actinomycetes</taxon>
        <taxon>Mycobacteriales</taxon>
        <taxon>Segniliparaceae</taxon>
        <taxon>Segniliparus</taxon>
    </lineage>
</organism>
<name>D6ZB19_SEGRD</name>
<protein>
    <submittedName>
        <fullName evidence="9">Transport protein</fullName>
    </submittedName>
</protein>
<comment type="subcellular location">
    <subcellularLocation>
        <location evidence="1">Cell membrane</location>
        <topology evidence="1">Multi-pass membrane protein</topology>
    </subcellularLocation>
</comment>
<dbReference type="FunFam" id="1.20.1640.10:FF:000018">
    <property type="entry name" value="Transmembrane transport protein MmpL10"/>
    <property type="match status" value="1"/>
</dbReference>
<dbReference type="SUPFAM" id="SSF82866">
    <property type="entry name" value="Multidrug efflux transporter AcrB transmembrane domain"/>
    <property type="match status" value="2"/>
</dbReference>
<dbReference type="STRING" id="640132.Srot_0291"/>
<dbReference type="EMBL" id="CP001958">
    <property type="protein sequence ID" value="ADG96778.1"/>
    <property type="molecule type" value="Genomic_DNA"/>
</dbReference>
<keyword evidence="5 7" id="KW-1133">Transmembrane helix</keyword>
<gene>
    <name evidence="9" type="ordered locus">Srot_0291</name>
</gene>
<dbReference type="FunFam" id="1.20.1640.10:FF:000020">
    <property type="entry name" value="Transmembrane transport protein MmpL10"/>
    <property type="match status" value="1"/>
</dbReference>
<dbReference type="KEGG" id="srt:Srot_0291"/>
<evidence type="ECO:0000313" key="10">
    <source>
        <dbReference type="Proteomes" id="UP000002247"/>
    </source>
</evidence>
<proteinExistence type="inferred from homology"/>
<feature type="transmembrane region" description="Helical" evidence="7">
    <location>
        <begin position="328"/>
        <end position="353"/>
    </location>
</feature>
<evidence type="ECO:0000256" key="1">
    <source>
        <dbReference type="ARBA" id="ARBA00004651"/>
    </source>
</evidence>